<evidence type="ECO:0008006" key="3">
    <source>
        <dbReference type="Google" id="ProtNLM"/>
    </source>
</evidence>
<evidence type="ECO:0000313" key="2">
    <source>
        <dbReference type="Proteomes" id="UP001548189"/>
    </source>
</evidence>
<proteinExistence type="predicted"/>
<dbReference type="EMBL" id="JBEVCJ010000028">
    <property type="protein sequence ID" value="MET1256834.1"/>
    <property type="molecule type" value="Genomic_DNA"/>
</dbReference>
<name>A0ABV2BY53_9GAMM</name>
<dbReference type="Proteomes" id="UP001548189">
    <property type="component" value="Unassembled WGS sequence"/>
</dbReference>
<keyword evidence="2" id="KW-1185">Reference proteome</keyword>
<comment type="caution">
    <text evidence="1">The sequence shown here is derived from an EMBL/GenBank/DDBJ whole genome shotgun (WGS) entry which is preliminary data.</text>
</comment>
<reference evidence="1 2" key="1">
    <citation type="submission" date="2024-06" db="EMBL/GenBank/DDBJ databases">
        <authorList>
            <person name="Li F."/>
        </authorList>
    </citation>
    <scope>NUCLEOTIDE SEQUENCE [LARGE SCALE GENOMIC DNA]</scope>
    <source>
        <strain evidence="1 2">GXAS 311</strain>
    </source>
</reference>
<sequence length="154" mass="17461">MDHINQHSLHTCQTNPKWFILLLVLFVGVQLTPVKSNVSCDSMKSSKVLTMQNTSLQGNHQNHFSSVQMAMDKNSDHHTSGQYQANEQHQRMSCCDEDSPCEMAYCQMLAPSTLFLSSYKLLTEINLAFTGISHQRFAIKSTFYATPYRPPIIS</sequence>
<organism evidence="1 2">
    <name type="scientific">Aliikangiella maris</name>
    <dbReference type="NCBI Taxonomy" id="3162458"/>
    <lineage>
        <taxon>Bacteria</taxon>
        <taxon>Pseudomonadati</taxon>
        <taxon>Pseudomonadota</taxon>
        <taxon>Gammaproteobacteria</taxon>
        <taxon>Oceanospirillales</taxon>
        <taxon>Pleioneaceae</taxon>
        <taxon>Aliikangiella</taxon>
    </lineage>
</organism>
<dbReference type="RefSeq" id="WP_353897417.1">
    <property type="nucleotide sequence ID" value="NZ_JBEVCJ010000028.1"/>
</dbReference>
<evidence type="ECO:0000313" key="1">
    <source>
        <dbReference type="EMBL" id="MET1256834.1"/>
    </source>
</evidence>
<gene>
    <name evidence="1" type="ORF">ABVT43_16955</name>
</gene>
<protein>
    <recommendedName>
        <fullName evidence="3">CopL family metal-binding regulatory protein</fullName>
    </recommendedName>
</protein>
<accession>A0ABV2BY53</accession>